<accession>A0A3S0U1V3</accession>
<evidence type="ECO:0000256" key="1">
    <source>
        <dbReference type="SAM" id="Phobius"/>
    </source>
</evidence>
<protein>
    <submittedName>
        <fullName evidence="2">Uncharacterized protein</fullName>
    </submittedName>
</protein>
<dbReference type="OrthoDB" id="2629631at2"/>
<dbReference type="AlphaFoldDB" id="A0A3S0U1V3"/>
<evidence type="ECO:0000313" key="2">
    <source>
        <dbReference type="EMBL" id="RUQ29357.1"/>
    </source>
</evidence>
<dbReference type="Proteomes" id="UP000267430">
    <property type="component" value="Unassembled WGS sequence"/>
</dbReference>
<organism evidence="2 3">
    <name type="scientific">Peribacillus cavernae</name>
    <dbReference type="NCBI Taxonomy" id="1674310"/>
    <lineage>
        <taxon>Bacteria</taxon>
        <taxon>Bacillati</taxon>
        <taxon>Bacillota</taxon>
        <taxon>Bacilli</taxon>
        <taxon>Bacillales</taxon>
        <taxon>Bacillaceae</taxon>
        <taxon>Peribacillus</taxon>
    </lineage>
</organism>
<feature type="transmembrane region" description="Helical" evidence="1">
    <location>
        <begin position="6"/>
        <end position="24"/>
    </location>
</feature>
<name>A0A3S0U1V3_9BACI</name>
<keyword evidence="1" id="KW-0472">Membrane</keyword>
<feature type="transmembrane region" description="Helical" evidence="1">
    <location>
        <begin position="114"/>
        <end position="132"/>
    </location>
</feature>
<feature type="transmembrane region" description="Helical" evidence="1">
    <location>
        <begin position="36"/>
        <end position="56"/>
    </location>
</feature>
<sequence>MVSLYFLLFYINILLIGCVLVYIYKLRKLIGFQLGMTISMVAGGFFAFTSGIIFIYVYPFHFLPVTIAATLLGMAVGSIFGSFFDYQTLLSGYSNGLMMGMMSPMVGAVAKNSFLFLSFAECLFFASLLLVLSSARQT</sequence>
<gene>
    <name evidence="2" type="ORF">ELQ35_10360</name>
</gene>
<evidence type="ECO:0000313" key="3">
    <source>
        <dbReference type="Proteomes" id="UP000267430"/>
    </source>
</evidence>
<dbReference type="RefSeq" id="WP_126864770.1">
    <property type="nucleotide sequence ID" value="NZ_JAUSTX010000006.1"/>
</dbReference>
<keyword evidence="3" id="KW-1185">Reference proteome</keyword>
<keyword evidence="1" id="KW-0812">Transmembrane</keyword>
<feature type="transmembrane region" description="Helical" evidence="1">
    <location>
        <begin position="90"/>
        <end position="108"/>
    </location>
</feature>
<proteinExistence type="predicted"/>
<comment type="caution">
    <text evidence="2">The sequence shown here is derived from an EMBL/GenBank/DDBJ whole genome shotgun (WGS) entry which is preliminary data.</text>
</comment>
<dbReference type="EMBL" id="RYZZ01000010">
    <property type="protein sequence ID" value="RUQ29357.1"/>
    <property type="molecule type" value="Genomic_DNA"/>
</dbReference>
<reference evidence="2 3" key="1">
    <citation type="submission" date="2018-12" db="EMBL/GenBank/DDBJ databases">
        <title>Bacillus chawlae sp. nov., Bacillus glennii sp. nov., and Bacillus saganii sp. nov. Isolated from the Vehicle Assembly Building at Kennedy Space Center where the Viking Spacecraft were Assembled.</title>
        <authorList>
            <person name="Seuylemezian A."/>
            <person name="Vaishampayan P."/>
        </authorList>
    </citation>
    <scope>NUCLEOTIDE SEQUENCE [LARGE SCALE GENOMIC DNA]</scope>
    <source>
        <strain evidence="2 3">L5</strain>
    </source>
</reference>
<feature type="transmembrane region" description="Helical" evidence="1">
    <location>
        <begin position="62"/>
        <end position="83"/>
    </location>
</feature>
<keyword evidence="1" id="KW-1133">Transmembrane helix</keyword>